<keyword evidence="3" id="KW-1185">Reference proteome</keyword>
<protein>
    <submittedName>
        <fullName evidence="2">Uncharacterized protein</fullName>
    </submittedName>
</protein>
<gene>
    <name evidence="2" type="ORF">EGW08_023308</name>
</gene>
<evidence type="ECO:0000256" key="1">
    <source>
        <dbReference type="SAM" id="MobiDB-lite"/>
    </source>
</evidence>
<name>A0A3S1GYZ0_ELYCH</name>
<sequence>MIGRADIEGSSENPLSGCSKPRGRRPNKAAAPRLAMSMCSDRAGRTALLRRDSPVSHFVALRRNTRTSRAASAMAYLLPHRTVRRSWRRHSSLRQSRIAGQKNNTCFVDSDTYPQRRQLAIGHQPRLDMLHCSNECSVRKRKTCMASPRDSAFKSSARVLLASYSRENLSSLSILASAFHHSDIFVPRRCMLSVRLRSPSGWGACRPSLASPSAISFPRIPTCEGIHWQATRVPVLRISSTVRTNDQKATSL</sequence>
<dbReference type="EMBL" id="RQTK01001917">
    <property type="protein sequence ID" value="RUS68932.1"/>
    <property type="molecule type" value="Genomic_DNA"/>
</dbReference>
<dbReference type="Proteomes" id="UP000271974">
    <property type="component" value="Unassembled WGS sequence"/>
</dbReference>
<reference evidence="2 3" key="1">
    <citation type="submission" date="2019-01" db="EMBL/GenBank/DDBJ databases">
        <title>A draft genome assembly of the solar-powered sea slug Elysia chlorotica.</title>
        <authorList>
            <person name="Cai H."/>
            <person name="Li Q."/>
            <person name="Fang X."/>
            <person name="Li J."/>
            <person name="Curtis N.E."/>
            <person name="Altenburger A."/>
            <person name="Shibata T."/>
            <person name="Feng M."/>
            <person name="Maeda T."/>
            <person name="Schwartz J.A."/>
            <person name="Shigenobu S."/>
            <person name="Lundholm N."/>
            <person name="Nishiyama T."/>
            <person name="Yang H."/>
            <person name="Hasebe M."/>
            <person name="Li S."/>
            <person name="Pierce S.K."/>
            <person name="Wang J."/>
        </authorList>
    </citation>
    <scope>NUCLEOTIDE SEQUENCE [LARGE SCALE GENOMIC DNA]</scope>
    <source>
        <strain evidence="2">EC2010</strain>
        <tissue evidence="2">Whole organism of an adult</tissue>
    </source>
</reference>
<organism evidence="2 3">
    <name type="scientific">Elysia chlorotica</name>
    <name type="common">Eastern emerald elysia</name>
    <name type="synonym">Sea slug</name>
    <dbReference type="NCBI Taxonomy" id="188477"/>
    <lineage>
        <taxon>Eukaryota</taxon>
        <taxon>Metazoa</taxon>
        <taxon>Spiralia</taxon>
        <taxon>Lophotrochozoa</taxon>
        <taxon>Mollusca</taxon>
        <taxon>Gastropoda</taxon>
        <taxon>Heterobranchia</taxon>
        <taxon>Euthyneura</taxon>
        <taxon>Panpulmonata</taxon>
        <taxon>Sacoglossa</taxon>
        <taxon>Placobranchoidea</taxon>
        <taxon>Plakobranchidae</taxon>
        <taxon>Elysia</taxon>
    </lineage>
</organism>
<accession>A0A3S1GYZ0</accession>
<dbReference type="AlphaFoldDB" id="A0A3S1GYZ0"/>
<feature type="region of interest" description="Disordered" evidence="1">
    <location>
        <begin position="1"/>
        <end position="33"/>
    </location>
</feature>
<evidence type="ECO:0000313" key="2">
    <source>
        <dbReference type="EMBL" id="RUS68932.1"/>
    </source>
</evidence>
<evidence type="ECO:0000313" key="3">
    <source>
        <dbReference type="Proteomes" id="UP000271974"/>
    </source>
</evidence>
<comment type="caution">
    <text evidence="2">The sequence shown here is derived from an EMBL/GenBank/DDBJ whole genome shotgun (WGS) entry which is preliminary data.</text>
</comment>
<proteinExistence type="predicted"/>